<dbReference type="AlphaFoldDB" id="A0A9W4WZ24"/>
<proteinExistence type="predicted"/>
<accession>A0A9W4WZ24</accession>
<sequence length="48" mass="5670">MRDVFQLIDDDYIKEDSAGFVYLIKRYSAKRKLKGVRLILLYSKSLIS</sequence>
<reference evidence="1" key="1">
    <citation type="submission" date="2022-08" db="EMBL/GenBank/DDBJ databases">
        <authorList>
            <person name="Kallberg Y."/>
            <person name="Tangrot J."/>
            <person name="Rosling A."/>
        </authorList>
    </citation>
    <scope>NUCLEOTIDE SEQUENCE</scope>
    <source>
        <strain evidence="1">Wild A</strain>
    </source>
</reference>
<evidence type="ECO:0000313" key="1">
    <source>
        <dbReference type="EMBL" id="CAI2183017.1"/>
    </source>
</evidence>
<comment type="caution">
    <text evidence="1">The sequence shown here is derived from an EMBL/GenBank/DDBJ whole genome shotgun (WGS) entry which is preliminary data.</text>
</comment>
<dbReference type="Proteomes" id="UP001153678">
    <property type="component" value="Unassembled WGS sequence"/>
</dbReference>
<evidence type="ECO:0000313" key="2">
    <source>
        <dbReference type="Proteomes" id="UP001153678"/>
    </source>
</evidence>
<keyword evidence="2" id="KW-1185">Reference proteome</keyword>
<dbReference type="EMBL" id="CAMKVN010002902">
    <property type="protein sequence ID" value="CAI2183017.1"/>
    <property type="molecule type" value="Genomic_DNA"/>
</dbReference>
<protein>
    <submittedName>
        <fullName evidence="1">19127_t:CDS:1</fullName>
    </submittedName>
</protein>
<gene>
    <name evidence="1" type="ORF">FWILDA_LOCUS10866</name>
</gene>
<organism evidence="1 2">
    <name type="scientific">Funneliformis geosporum</name>
    <dbReference type="NCBI Taxonomy" id="1117311"/>
    <lineage>
        <taxon>Eukaryota</taxon>
        <taxon>Fungi</taxon>
        <taxon>Fungi incertae sedis</taxon>
        <taxon>Mucoromycota</taxon>
        <taxon>Glomeromycotina</taxon>
        <taxon>Glomeromycetes</taxon>
        <taxon>Glomerales</taxon>
        <taxon>Glomeraceae</taxon>
        <taxon>Funneliformis</taxon>
    </lineage>
</organism>
<name>A0A9W4WZ24_9GLOM</name>